<keyword evidence="2" id="KW-0238">DNA-binding</keyword>
<dbReference type="Proteomes" id="UP000827549">
    <property type="component" value="Chromosome 3"/>
</dbReference>
<dbReference type="PROSITE" id="PS50048">
    <property type="entry name" value="ZN2_CY6_FUNGAL_2"/>
    <property type="match status" value="1"/>
</dbReference>
<dbReference type="PANTHER" id="PTHR31069">
    <property type="entry name" value="OLEATE-ACTIVATED TRANSCRIPTION FACTOR 1-RELATED"/>
    <property type="match status" value="1"/>
</dbReference>
<evidence type="ECO:0000256" key="5">
    <source>
        <dbReference type="SAM" id="MobiDB-lite"/>
    </source>
</evidence>
<evidence type="ECO:0000256" key="3">
    <source>
        <dbReference type="ARBA" id="ARBA00023163"/>
    </source>
</evidence>
<dbReference type="Pfam" id="PF00172">
    <property type="entry name" value="Zn_clus"/>
    <property type="match status" value="1"/>
</dbReference>
<dbReference type="InterPro" id="IPR036864">
    <property type="entry name" value="Zn2-C6_fun-type_DNA-bd_sf"/>
</dbReference>
<evidence type="ECO:0000313" key="7">
    <source>
        <dbReference type="EMBL" id="WOO80897.1"/>
    </source>
</evidence>
<accession>A0AAF0Y7N2</accession>
<reference evidence="7" key="1">
    <citation type="submission" date="2023-10" db="EMBL/GenBank/DDBJ databases">
        <authorList>
            <person name="Noh H."/>
        </authorList>
    </citation>
    <scope>NUCLEOTIDE SEQUENCE</scope>
    <source>
        <strain evidence="7">DUCC4014</strain>
    </source>
</reference>
<dbReference type="PROSITE" id="PS00463">
    <property type="entry name" value="ZN2_CY6_FUNGAL_1"/>
    <property type="match status" value="1"/>
</dbReference>
<dbReference type="GO" id="GO:0008270">
    <property type="term" value="F:zinc ion binding"/>
    <property type="evidence" value="ECO:0007669"/>
    <property type="project" value="InterPro"/>
</dbReference>
<dbReference type="Gene3D" id="4.10.240.10">
    <property type="entry name" value="Zn(2)-C6 fungal-type DNA-binding domain"/>
    <property type="match status" value="1"/>
</dbReference>
<organism evidence="7 8">
    <name type="scientific">Vanrija pseudolonga</name>
    <dbReference type="NCBI Taxonomy" id="143232"/>
    <lineage>
        <taxon>Eukaryota</taxon>
        <taxon>Fungi</taxon>
        <taxon>Dikarya</taxon>
        <taxon>Basidiomycota</taxon>
        <taxon>Agaricomycotina</taxon>
        <taxon>Tremellomycetes</taxon>
        <taxon>Trichosporonales</taxon>
        <taxon>Trichosporonaceae</taxon>
        <taxon>Vanrija</taxon>
    </lineage>
</organism>
<dbReference type="GO" id="GO:0003677">
    <property type="term" value="F:DNA binding"/>
    <property type="evidence" value="ECO:0007669"/>
    <property type="project" value="UniProtKB-KW"/>
</dbReference>
<dbReference type="InterPro" id="IPR050675">
    <property type="entry name" value="OAF3"/>
</dbReference>
<evidence type="ECO:0000259" key="6">
    <source>
        <dbReference type="PROSITE" id="PS50048"/>
    </source>
</evidence>
<keyword evidence="8" id="KW-1185">Reference proteome</keyword>
<dbReference type="EMBL" id="CP086716">
    <property type="protein sequence ID" value="WOO80897.1"/>
    <property type="molecule type" value="Genomic_DNA"/>
</dbReference>
<dbReference type="AlphaFoldDB" id="A0AAF0Y7N2"/>
<keyword evidence="3" id="KW-0804">Transcription</keyword>
<evidence type="ECO:0000256" key="4">
    <source>
        <dbReference type="ARBA" id="ARBA00023242"/>
    </source>
</evidence>
<name>A0AAF0Y7N2_9TREE</name>
<proteinExistence type="predicted"/>
<dbReference type="GeneID" id="87807664"/>
<dbReference type="RefSeq" id="XP_062626929.1">
    <property type="nucleotide sequence ID" value="XM_062770945.1"/>
</dbReference>
<gene>
    <name evidence="7" type="primary">SPBC530.05_1</name>
    <name evidence="7" type="ORF">LOC62_03G004426</name>
</gene>
<feature type="region of interest" description="Disordered" evidence="5">
    <location>
        <begin position="166"/>
        <end position="205"/>
    </location>
</feature>
<dbReference type="PANTHER" id="PTHR31069:SF32">
    <property type="entry name" value="ARGININE METABOLISM REGULATION PROTEIN II"/>
    <property type="match status" value="1"/>
</dbReference>
<dbReference type="GO" id="GO:0000981">
    <property type="term" value="F:DNA-binding transcription factor activity, RNA polymerase II-specific"/>
    <property type="evidence" value="ECO:0007669"/>
    <property type="project" value="InterPro"/>
</dbReference>
<sequence length="287" mass="30218">MPYYNSVPGQVDYLAGDYTNINGVIPQLQAEHYVAGAADDYNGVTLSNWAEANAAADANGGVPSLVTDDANGGQVVIPDHHDHDHHAAAQALAISGNGDGEKPKKLVLACHFCRGRKLKCDGGRPTCTHCAKRQLVCTYDEQVRRRGPGKRTKEMRERAAREAEAAGLGLNPESLAHLTGEAGPSTLIEAPKKPGRKRKSEAVDEAEKKARMDQEQAEAQAAVQAAAQAHAAAQLSAHVGLEHALGEHDQPLIDPALAGEGGAVLDLPPLEPGTLGQVIQQLNGAQQ</sequence>
<keyword evidence="1" id="KW-0805">Transcription regulation</keyword>
<evidence type="ECO:0000256" key="2">
    <source>
        <dbReference type="ARBA" id="ARBA00023125"/>
    </source>
</evidence>
<dbReference type="SMART" id="SM00066">
    <property type="entry name" value="GAL4"/>
    <property type="match status" value="1"/>
</dbReference>
<keyword evidence="4" id="KW-0539">Nucleus</keyword>
<evidence type="ECO:0000313" key="8">
    <source>
        <dbReference type="Proteomes" id="UP000827549"/>
    </source>
</evidence>
<feature type="domain" description="Zn(2)-C6 fungal-type" evidence="6">
    <location>
        <begin position="109"/>
        <end position="139"/>
    </location>
</feature>
<dbReference type="CDD" id="cd00067">
    <property type="entry name" value="GAL4"/>
    <property type="match status" value="1"/>
</dbReference>
<dbReference type="SUPFAM" id="SSF57701">
    <property type="entry name" value="Zn2/Cys6 DNA-binding domain"/>
    <property type="match status" value="1"/>
</dbReference>
<evidence type="ECO:0000256" key="1">
    <source>
        <dbReference type="ARBA" id="ARBA00023015"/>
    </source>
</evidence>
<dbReference type="InterPro" id="IPR001138">
    <property type="entry name" value="Zn2Cys6_DnaBD"/>
</dbReference>
<protein>
    <submittedName>
        <fullName evidence="7">Purtative transcriptional regulatory protein</fullName>
    </submittedName>
</protein>